<accession>A0A5C2SC37</accession>
<dbReference type="Proteomes" id="UP000313359">
    <property type="component" value="Unassembled WGS sequence"/>
</dbReference>
<proteinExistence type="predicted"/>
<evidence type="ECO:0000313" key="2">
    <source>
        <dbReference type="Proteomes" id="UP000313359"/>
    </source>
</evidence>
<name>A0A5C2SC37_9APHY</name>
<evidence type="ECO:0008006" key="3">
    <source>
        <dbReference type="Google" id="ProtNLM"/>
    </source>
</evidence>
<gene>
    <name evidence="1" type="ORF">L227DRAFT_85676</name>
</gene>
<sequence>MVSPSPRLPFELLEHIVDNIRNDDVDDVDFYPNLDEYRTFCACCLVCRGLLSRSRRNLLRRVCIQNMRQLKCFSWMLDTAEENRSHVVELIVFSIAEKPSPAESFSVMFAHKLPNLRFLQLRTEMGPVPDPAMRPAVGMHRSALACLSAFQDVEELQLFGLRFLQYKHFLRLVSSLPKLSTLQCMQLWFNPSGPRSASDLAIPDHPPIRRLRLSHIDLAFVPRVVMKGLLHTVDPDCIHHLVITPNKVLPTTDVRVIYRDVATFHNLESFTFFIAVTEDGAEYAEVLGLVTLLNRNVRTITLSHYLHGAARNHKVPKQSMIDVIGRNADALQRSLDPGEFSAGTRVILQFQGFHDSEAWWTKELEPILPKLFKVQNDRQPGRRYLSVENVTYSDWSPWQDDKDRSAPS</sequence>
<dbReference type="EMBL" id="ML122264">
    <property type="protein sequence ID" value="RPD60847.1"/>
    <property type="molecule type" value="Genomic_DNA"/>
</dbReference>
<organism evidence="1 2">
    <name type="scientific">Lentinus tigrinus ALCF2SS1-6</name>
    <dbReference type="NCBI Taxonomy" id="1328759"/>
    <lineage>
        <taxon>Eukaryota</taxon>
        <taxon>Fungi</taxon>
        <taxon>Dikarya</taxon>
        <taxon>Basidiomycota</taxon>
        <taxon>Agaricomycotina</taxon>
        <taxon>Agaricomycetes</taxon>
        <taxon>Polyporales</taxon>
        <taxon>Polyporaceae</taxon>
        <taxon>Lentinus</taxon>
    </lineage>
</organism>
<dbReference type="STRING" id="1328759.A0A5C2SC37"/>
<dbReference type="SUPFAM" id="SSF52047">
    <property type="entry name" value="RNI-like"/>
    <property type="match status" value="1"/>
</dbReference>
<reference evidence="1" key="1">
    <citation type="journal article" date="2018" name="Genome Biol. Evol.">
        <title>Genomics and development of Lentinus tigrinus, a white-rot wood-decaying mushroom with dimorphic fruiting bodies.</title>
        <authorList>
            <person name="Wu B."/>
            <person name="Xu Z."/>
            <person name="Knudson A."/>
            <person name="Carlson A."/>
            <person name="Chen N."/>
            <person name="Kovaka S."/>
            <person name="LaButti K."/>
            <person name="Lipzen A."/>
            <person name="Pennachio C."/>
            <person name="Riley R."/>
            <person name="Schakwitz W."/>
            <person name="Umezawa K."/>
            <person name="Ohm R.A."/>
            <person name="Grigoriev I.V."/>
            <person name="Nagy L.G."/>
            <person name="Gibbons J."/>
            <person name="Hibbett D."/>
        </authorList>
    </citation>
    <scope>NUCLEOTIDE SEQUENCE [LARGE SCALE GENOMIC DNA]</scope>
    <source>
        <strain evidence="1">ALCF2SS1-6</strain>
    </source>
</reference>
<evidence type="ECO:0000313" key="1">
    <source>
        <dbReference type="EMBL" id="RPD60847.1"/>
    </source>
</evidence>
<protein>
    <recommendedName>
        <fullName evidence="3">F-box domain-containing protein</fullName>
    </recommendedName>
</protein>
<keyword evidence="2" id="KW-1185">Reference proteome</keyword>
<dbReference type="AlphaFoldDB" id="A0A5C2SC37"/>
<dbReference type="OrthoDB" id="2749413at2759"/>